<evidence type="ECO:0000256" key="2">
    <source>
        <dbReference type="ARBA" id="ARBA00022723"/>
    </source>
</evidence>
<feature type="binding site" evidence="6">
    <location>
        <position position="129"/>
    </location>
    <ligand>
        <name>Zn(2+)</name>
        <dbReference type="ChEBI" id="CHEBI:29105"/>
        <note>catalytic</note>
    </ligand>
</feature>
<evidence type="ECO:0000256" key="4">
    <source>
        <dbReference type="ARBA" id="ARBA00022833"/>
    </source>
</evidence>
<dbReference type="PRINTS" id="PR00480">
    <property type="entry name" value="ASTACIN"/>
</dbReference>
<dbReference type="SMART" id="SM00235">
    <property type="entry name" value="ZnMc"/>
    <property type="match status" value="1"/>
</dbReference>
<dbReference type="Gene3D" id="3.40.390.10">
    <property type="entry name" value="Collagenase (Catalytic Domain)"/>
    <property type="match status" value="1"/>
</dbReference>
<dbReference type="InterPro" id="IPR006026">
    <property type="entry name" value="Peptidase_Metallo"/>
</dbReference>
<organism evidence="9 10">
    <name type="scientific">Armadillidium nasatum</name>
    <dbReference type="NCBI Taxonomy" id="96803"/>
    <lineage>
        <taxon>Eukaryota</taxon>
        <taxon>Metazoa</taxon>
        <taxon>Ecdysozoa</taxon>
        <taxon>Arthropoda</taxon>
        <taxon>Crustacea</taxon>
        <taxon>Multicrustacea</taxon>
        <taxon>Malacostraca</taxon>
        <taxon>Eumalacostraca</taxon>
        <taxon>Peracarida</taxon>
        <taxon>Isopoda</taxon>
        <taxon>Oniscidea</taxon>
        <taxon>Crinocheta</taxon>
        <taxon>Armadillidiidae</taxon>
        <taxon>Armadillidium</taxon>
    </lineage>
</organism>
<dbReference type="InterPro" id="IPR024079">
    <property type="entry name" value="MetalloPept_cat_dom_sf"/>
</dbReference>
<dbReference type="Pfam" id="PF01400">
    <property type="entry name" value="Astacin"/>
    <property type="match status" value="1"/>
</dbReference>
<dbReference type="InterPro" id="IPR001506">
    <property type="entry name" value="Peptidase_M12A"/>
</dbReference>
<keyword evidence="1 6" id="KW-0645">Protease</keyword>
<evidence type="ECO:0000256" key="1">
    <source>
        <dbReference type="ARBA" id="ARBA00022670"/>
    </source>
</evidence>
<comment type="cofactor">
    <cofactor evidence="6 7">
        <name>Zn(2+)</name>
        <dbReference type="ChEBI" id="CHEBI:29105"/>
    </cofactor>
    <text evidence="6 7">Binds 1 zinc ion per subunit.</text>
</comment>
<feature type="domain" description="Peptidase M12A" evidence="8">
    <location>
        <begin position="25"/>
        <end position="178"/>
    </location>
</feature>
<feature type="binding site" evidence="6">
    <location>
        <position position="123"/>
    </location>
    <ligand>
        <name>Zn(2+)</name>
        <dbReference type="ChEBI" id="CHEBI:29105"/>
        <note>catalytic</note>
    </ligand>
</feature>
<dbReference type="PROSITE" id="PS51864">
    <property type="entry name" value="ASTACIN"/>
    <property type="match status" value="1"/>
</dbReference>
<keyword evidence="5 6" id="KW-0482">Metalloprotease</keyword>
<evidence type="ECO:0000256" key="3">
    <source>
        <dbReference type="ARBA" id="ARBA00022801"/>
    </source>
</evidence>
<dbReference type="OrthoDB" id="291007at2759"/>
<dbReference type="Proteomes" id="UP000326759">
    <property type="component" value="Unassembled WGS sequence"/>
</dbReference>
<dbReference type="GO" id="GO:0006508">
    <property type="term" value="P:proteolysis"/>
    <property type="evidence" value="ECO:0007669"/>
    <property type="project" value="UniProtKB-KW"/>
</dbReference>
<dbReference type="EC" id="3.4.24.-" evidence="7"/>
<proteinExistence type="predicted"/>
<evidence type="ECO:0000259" key="8">
    <source>
        <dbReference type="PROSITE" id="PS51864"/>
    </source>
</evidence>
<sequence length="178" mass="20669">PRKGNPDEWGSEFQGDIKIPRNGRNGLRNQNSRWPNGIVPYTFGTNFADNKKPVVLKAMETYHNLTDNCIQFVERTDETDYVVLVERADGCWSYVGKIGGRQEINYPQWCIDNFGSVLHELYHCLGFYHEQSRPDRDDYIEIMWDNIEAANTRATLRQMIFLIFIIGAKKPVHNVSKI</sequence>
<gene>
    <name evidence="9" type="primary">nas-7_0</name>
    <name evidence="9" type="ORF">Anas_14376</name>
</gene>
<protein>
    <recommendedName>
        <fullName evidence="7">Metalloendopeptidase</fullName>
        <ecNumber evidence="7">3.4.24.-</ecNumber>
    </recommendedName>
</protein>
<evidence type="ECO:0000256" key="6">
    <source>
        <dbReference type="PROSITE-ProRule" id="PRU01211"/>
    </source>
</evidence>
<dbReference type="PANTHER" id="PTHR10127:SF780">
    <property type="entry name" value="METALLOENDOPEPTIDASE"/>
    <property type="match status" value="1"/>
</dbReference>
<keyword evidence="3 6" id="KW-0378">Hydrolase</keyword>
<keyword evidence="4 6" id="KW-0862">Zinc</keyword>
<dbReference type="SUPFAM" id="SSF55486">
    <property type="entry name" value="Metalloproteases ('zincins'), catalytic domain"/>
    <property type="match status" value="1"/>
</dbReference>
<feature type="active site" evidence="6">
    <location>
        <position position="120"/>
    </location>
</feature>
<name>A0A5N5SXY9_9CRUS</name>
<reference evidence="9 10" key="1">
    <citation type="journal article" date="2019" name="PLoS Biol.">
        <title>Sex chromosomes control vertical transmission of feminizing Wolbachia symbionts in an isopod.</title>
        <authorList>
            <person name="Becking T."/>
            <person name="Chebbi M.A."/>
            <person name="Giraud I."/>
            <person name="Moumen B."/>
            <person name="Laverre T."/>
            <person name="Caubet Y."/>
            <person name="Peccoud J."/>
            <person name="Gilbert C."/>
            <person name="Cordaux R."/>
        </authorList>
    </citation>
    <scope>NUCLEOTIDE SEQUENCE [LARGE SCALE GENOMIC DNA]</scope>
    <source>
        <strain evidence="9">ANa2</strain>
        <tissue evidence="9">Whole body excluding digestive tract and cuticle</tissue>
    </source>
</reference>
<keyword evidence="10" id="KW-1185">Reference proteome</keyword>
<evidence type="ECO:0000313" key="10">
    <source>
        <dbReference type="Proteomes" id="UP000326759"/>
    </source>
</evidence>
<keyword evidence="2 6" id="KW-0479">Metal-binding</keyword>
<comment type="caution">
    <text evidence="9">The sequence shown here is derived from an EMBL/GenBank/DDBJ whole genome shotgun (WGS) entry which is preliminary data.</text>
</comment>
<dbReference type="PANTHER" id="PTHR10127">
    <property type="entry name" value="DISCOIDIN, CUB, EGF, LAMININ , AND ZINC METALLOPROTEASE DOMAIN CONTAINING"/>
    <property type="match status" value="1"/>
</dbReference>
<evidence type="ECO:0000313" key="9">
    <source>
        <dbReference type="EMBL" id="KAB7498768.1"/>
    </source>
</evidence>
<dbReference type="GO" id="GO:0008270">
    <property type="term" value="F:zinc ion binding"/>
    <property type="evidence" value="ECO:0007669"/>
    <property type="project" value="UniProtKB-UniRule"/>
</dbReference>
<feature type="binding site" evidence="6">
    <location>
        <position position="119"/>
    </location>
    <ligand>
        <name>Zn(2+)</name>
        <dbReference type="ChEBI" id="CHEBI:29105"/>
        <note>catalytic</note>
    </ligand>
</feature>
<evidence type="ECO:0000256" key="7">
    <source>
        <dbReference type="RuleBase" id="RU361183"/>
    </source>
</evidence>
<dbReference type="GO" id="GO:0004222">
    <property type="term" value="F:metalloendopeptidase activity"/>
    <property type="evidence" value="ECO:0007669"/>
    <property type="project" value="UniProtKB-UniRule"/>
</dbReference>
<evidence type="ECO:0000256" key="5">
    <source>
        <dbReference type="ARBA" id="ARBA00023049"/>
    </source>
</evidence>
<dbReference type="AlphaFoldDB" id="A0A5N5SXY9"/>
<dbReference type="EMBL" id="SEYY01019007">
    <property type="protein sequence ID" value="KAB7498768.1"/>
    <property type="molecule type" value="Genomic_DNA"/>
</dbReference>
<accession>A0A5N5SXY9</accession>
<comment type="caution">
    <text evidence="6">Lacks conserved residue(s) required for the propagation of feature annotation.</text>
</comment>
<feature type="non-terminal residue" evidence="9">
    <location>
        <position position="1"/>
    </location>
</feature>